<dbReference type="GeneID" id="17319300"/>
<gene>
    <name evidence="3" type="ORF">CHC_T00007791001</name>
</gene>
<dbReference type="RefSeq" id="XP_005711570.1">
    <property type="nucleotide sequence ID" value="XM_005711513.1"/>
</dbReference>
<dbReference type="AlphaFoldDB" id="R7QUW9"/>
<dbReference type="GO" id="GO:0008146">
    <property type="term" value="F:sulfotransferase activity"/>
    <property type="evidence" value="ECO:0007669"/>
    <property type="project" value="InterPro"/>
</dbReference>
<dbReference type="OrthoDB" id="2019940at2759"/>
<dbReference type="EMBL" id="HG002339">
    <property type="protein sequence ID" value="CDF41276.1"/>
    <property type="molecule type" value="Genomic_DNA"/>
</dbReference>
<accession>R7QUW9</accession>
<evidence type="ECO:0000256" key="2">
    <source>
        <dbReference type="SAM" id="Phobius"/>
    </source>
</evidence>
<sequence>MKARSAGRPPKSPTSLQPILPTTRLPRSAASVKPLSLQRLRVLYADLKARDAKSKYPWRTLILVFLSFVLLSVVQFVCTTTMGAMSIKVNLPTYSIYHKYNQIFYEDSDFAYIPESKIFMTTTSKVGSTTLWTWLHKGLSGKSSDKECKGSQVTNFQAPCWQGKVLHPHNMTDLERWKILNDPEVLRIAITRNPFERILSAWKSKAACESDDFGTDVRERDRLIPGMLRQAQMRKGASCLSITSFAEVLDKLRRMSERDDFDMTLLDKHFRPQEFHFDIINYQYILDVSMLDNVTALQPIVRRMPFPELLTEGPTKLSSSRPAYQTLSEPTAALLYKFAILTEGLPQEIRIP</sequence>
<proteinExistence type="predicted"/>
<evidence type="ECO:0000256" key="1">
    <source>
        <dbReference type="SAM" id="MobiDB-lite"/>
    </source>
</evidence>
<feature type="region of interest" description="Disordered" evidence="1">
    <location>
        <begin position="1"/>
        <end position="20"/>
    </location>
</feature>
<dbReference type="Pfam" id="PF03567">
    <property type="entry name" value="Sulfotransfer_2"/>
    <property type="match status" value="1"/>
</dbReference>
<organism evidence="3 4">
    <name type="scientific">Chondrus crispus</name>
    <name type="common">Carrageen Irish moss</name>
    <name type="synonym">Polymorpha crispa</name>
    <dbReference type="NCBI Taxonomy" id="2769"/>
    <lineage>
        <taxon>Eukaryota</taxon>
        <taxon>Rhodophyta</taxon>
        <taxon>Florideophyceae</taxon>
        <taxon>Rhodymeniophycidae</taxon>
        <taxon>Gigartinales</taxon>
        <taxon>Gigartinaceae</taxon>
        <taxon>Chondrus</taxon>
    </lineage>
</organism>
<dbReference type="Gramene" id="CDF41276">
    <property type="protein sequence ID" value="CDF41276"/>
    <property type="gene ID" value="CHC_T00007791001"/>
</dbReference>
<evidence type="ECO:0000313" key="3">
    <source>
        <dbReference type="EMBL" id="CDF41276.1"/>
    </source>
</evidence>
<evidence type="ECO:0000313" key="4">
    <source>
        <dbReference type="Proteomes" id="UP000012073"/>
    </source>
</evidence>
<name>R7QUW9_CHOCR</name>
<reference evidence="4" key="1">
    <citation type="journal article" date="2013" name="Proc. Natl. Acad. Sci. U.S.A.">
        <title>Genome structure and metabolic features in the red seaweed Chondrus crispus shed light on evolution of the Archaeplastida.</title>
        <authorList>
            <person name="Collen J."/>
            <person name="Porcel B."/>
            <person name="Carre W."/>
            <person name="Ball S.G."/>
            <person name="Chaparro C."/>
            <person name="Tonon T."/>
            <person name="Barbeyron T."/>
            <person name="Michel G."/>
            <person name="Noel B."/>
            <person name="Valentin K."/>
            <person name="Elias M."/>
            <person name="Artiguenave F."/>
            <person name="Arun A."/>
            <person name="Aury J.M."/>
            <person name="Barbosa-Neto J.F."/>
            <person name="Bothwell J.H."/>
            <person name="Bouget F.Y."/>
            <person name="Brillet L."/>
            <person name="Cabello-Hurtado F."/>
            <person name="Capella-Gutierrez S."/>
            <person name="Charrier B."/>
            <person name="Cladiere L."/>
            <person name="Cock J.M."/>
            <person name="Coelho S.M."/>
            <person name="Colleoni C."/>
            <person name="Czjzek M."/>
            <person name="Da Silva C."/>
            <person name="Delage L."/>
            <person name="Denoeud F."/>
            <person name="Deschamps P."/>
            <person name="Dittami S.M."/>
            <person name="Gabaldon T."/>
            <person name="Gachon C.M."/>
            <person name="Groisillier A."/>
            <person name="Herve C."/>
            <person name="Jabbari K."/>
            <person name="Katinka M."/>
            <person name="Kloareg B."/>
            <person name="Kowalczyk N."/>
            <person name="Labadie K."/>
            <person name="Leblanc C."/>
            <person name="Lopez P.J."/>
            <person name="McLachlan D.H."/>
            <person name="Meslet-Cladiere L."/>
            <person name="Moustafa A."/>
            <person name="Nehr Z."/>
            <person name="Nyvall Collen P."/>
            <person name="Panaud O."/>
            <person name="Partensky F."/>
            <person name="Poulain J."/>
            <person name="Rensing S.A."/>
            <person name="Rousvoal S."/>
            <person name="Samson G."/>
            <person name="Symeonidi A."/>
            <person name="Weissenbach J."/>
            <person name="Zambounis A."/>
            <person name="Wincker P."/>
            <person name="Boyen C."/>
        </authorList>
    </citation>
    <scope>NUCLEOTIDE SEQUENCE [LARGE SCALE GENOMIC DNA]</scope>
    <source>
        <strain evidence="4">cv. Stackhouse</strain>
    </source>
</reference>
<keyword evidence="2" id="KW-0812">Transmembrane</keyword>
<keyword evidence="2" id="KW-1133">Transmembrane helix</keyword>
<keyword evidence="2" id="KW-0472">Membrane</keyword>
<keyword evidence="4" id="KW-1185">Reference proteome</keyword>
<dbReference type="GO" id="GO:0016020">
    <property type="term" value="C:membrane"/>
    <property type="evidence" value="ECO:0007669"/>
    <property type="project" value="InterPro"/>
</dbReference>
<evidence type="ECO:0008006" key="5">
    <source>
        <dbReference type="Google" id="ProtNLM"/>
    </source>
</evidence>
<dbReference type="InterPro" id="IPR005331">
    <property type="entry name" value="Sulfotransferase"/>
</dbReference>
<feature type="transmembrane region" description="Helical" evidence="2">
    <location>
        <begin position="58"/>
        <end position="77"/>
    </location>
</feature>
<dbReference type="KEGG" id="ccp:CHC_T00007791001"/>
<dbReference type="Proteomes" id="UP000012073">
    <property type="component" value="Unassembled WGS sequence"/>
</dbReference>
<protein>
    <recommendedName>
        <fullName evidence="5">Carbohydrate sulfotransferase</fullName>
    </recommendedName>
</protein>